<organism evidence="1 2">
    <name type="scientific">Phascolomyces articulosus</name>
    <dbReference type="NCBI Taxonomy" id="60185"/>
    <lineage>
        <taxon>Eukaryota</taxon>
        <taxon>Fungi</taxon>
        <taxon>Fungi incertae sedis</taxon>
        <taxon>Mucoromycota</taxon>
        <taxon>Mucoromycotina</taxon>
        <taxon>Mucoromycetes</taxon>
        <taxon>Mucorales</taxon>
        <taxon>Lichtheimiaceae</taxon>
        <taxon>Phascolomyces</taxon>
    </lineage>
</organism>
<dbReference type="AlphaFoldDB" id="A0AAD5JWN8"/>
<gene>
    <name evidence="1" type="ORF">BDA99DRAFT_440901</name>
</gene>
<comment type="caution">
    <text evidence="1">The sequence shown here is derived from an EMBL/GenBank/DDBJ whole genome shotgun (WGS) entry which is preliminary data.</text>
</comment>
<dbReference type="PANTHER" id="PTHR37845:SF1">
    <property type="entry name" value="SEQUENCE ORPHAN"/>
    <property type="match status" value="1"/>
</dbReference>
<dbReference type="InterPro" id="IPR038781">
    <property type="entry name" value="C365.16-ike"/>
</dbReference>
<dbReference type="EMBL" id="JAIXMP010000019">
    <property type="protein sequence ID" value="KAI9257961.1"/>
    <property type="molecule type" value="Genomic_DNA"/>
</dbReference>
<name>A0AAD5JWN8_9FUNG</name>
<reference evidence="1" key="1">
    <citation type="journal article" date="2022" name="IScience">
        <title>Evolution of zygomycete secretomes and the origins of terrestrial fungal ecologies.</title>
        <authorList>
            <person name="Chang Y."/>
            <person name="Wang Y."/>
            <person name="Mondo S."/>
            <person name="Ahrendt S."/>
            <person name="Andreopoulos W."/>
            <person name="Barry K."/>
            <person name="Beard J."/>
            <person name="Benny G.L."/>
            <person name="Blankenship S."/>
            <person name="Bonito G."/>
            <person name="Cuomo C."/>
            <person name="Desiro A."/>
            <person name="Gervers K.A."/>
            <person name="Hundley H."/>
            <person name="Kuo A."/>
            <person name="LaButti K."/>
            <person name="Lang B.F."/>
            <person name="Lipzen A."/>
            <person name="O'Donnell K."/>
            <person name="Pangilinan J."/>
            <person name="Reynolds N."/>
            <person name="Sandor L."/>
            <person name="Smith M.E."/>
            <person name="Tsang A."/>
            <person name="Grigoriev I.V."/>
            <person name="Stajich J.E."/>
            <person name="Spatafora J.W."/>
        </authorList>
    </citation>
    <scope>NUCLEOTIDE SEQUENCE</scope>
    <source>
        <strain evidence="1">RSA 2281</strain>
    </source>
</reference>
<protein>
    <recommendedName>
        <fullName evidence="3">Sequence orphan</fullName>
    </recommendedName>
</protein>
<dbReference type="PANTHER" id="PTHR37845">
    <property type="entry name" value="SEQUENCE ORPHAN"/>
    <property type="match status" value="1"/>
</dbReference>
<dbReference type="Proteomes" id="UP001209540">
    <property type="component" value="Unassembled WGS sequence"/>
</dbReference>
<keyword evidence="2" id="KW-1185">Reference proteome</keyword>
<dbReference type="GO" id="GO:0005739">
    <property type="term" value="C:mitochondrion"/>
    <property type="evidence" value="ECO:0007669"/>
    <property type="project" value="TreeGrafter"/>
</dbReference>
<reference evidence="1" key="2">
    <citation type="submission" date="2023-02" db="EMBL/GenBank/DDBJ databases">
        <authorList>
            <consortium name="DOE Joint Genome Institute"/>
            <person name="Mondo S.J."/>
            <person name="Chang Y."/>
            <person name="Wang Y."/>
            <person name="Ahrendt S."/>
            <person name="Andreopoulos W."/>
            <person name="Barry K."/>
            <person name="Beard J."/>
            <person name="Benny G.L."/>
            <person name="Blankenship S."/>
            <person name="Bonito G."/>
            <person name="Cuomo C."/>
            <person name="Desiro A."/>
            <person name="Gervers K.A."/>
            <person name="Hundley H."/>
            <person name="Kuo A."/>
            <person name="LaButti K."/>
            <person name="Lang B.F."/>
            <person name="Lipzen A."/>
            <person name="O'Donnell K."/>
            <person name="Pangilinan J."/>
            <person name="Reynolds N."/>
            <person name="Sandor L."/>
            <person name="Smith M.W."/>
            <person name="Tsang A."/>
            <person name="Grigoriev I.V."/>
            <person name="Stajich J.E."/>
            <person name="Spatafora J.W."/>
        </authorList>
    </citation>
    <scope>NUCLEOTIDE SEQUENCE</scope>
    <source>
        <strain evidence="1">RSA 2281</strain>
    </source>
</reference>
<proteinExistence type="predicted"/>
<evidence type="ECO:0000313" key="2">
    <source>
        <dbReference type="Proteomes" id="UP001209540"/>
    </source>
</evidence>
<sequence>MEIIKKEKQQELWKLYGVDVAAAATSSAMVSPFIAVVDRSIIENANGKTPLGKGLVQGFRTIFTEPLKFAGSSQFRLVFGLYFSTYITANVMDTTSERMGITGTTAAWYKFIATSVVNMGLCIYKDRSFTRMFGATATRALPMFTYFCFAARDSMTIAASFNAPVYFSAWLQENYEMDPHNSKITAQLVCPASIQFLSTPIHLLGLDLYNRPTATSTQRAGLIRKEYFKSALARIGRIGPAFGIGGVGNAYFRGFRKHV</sequence>
<evidence type="ECO:0008006" key="3">
    <source>
        <dbReference type="Google" id="ProtNLM"/>
    </source>
</evidence>
<accession>A0AAD5JWN8</accession>
<evidence type="ECO:0000313" key="1">
    <source>
        <dbReference type="EMBL" id="KAI9257961.1"/>
    </source>
</evidence>